<evidence type="ECO:0000256" key="1">
    <source>
        <dbReference type="SAM" id="MobiDB-lite"/>
    </source>
</evidence>
<sequence>MNARPQLRNFDLADTPPDPPSFSAQEVEAARTEGYAEGHAAGRREAEEEYHQRQDRLTEELSSHLQELSFGYHEALNHILAALEPLFAEITGTLLPEAARAVLPLTLNAALSDLAAEVAKGPLTLELCATDRPAVEKILDGSALPVRLQELADLAPGQFRICKPDGGGTAIDMPAVVEALGQAVTDFFTLTKERKLYG</sequence>
<keyword evidence="3" id="KW-1185">Reference proteome</keyword>
<dbReference type="EMBL" id="JBHUGH010000012">
    <property type="protein sequence ID" value="MFD1913625.1"/>
    <property type="molecule type" value="Genomic_DNA"/>
</dbReference>
<evidence type="ECO:0008006" key="4">
    <source>
        <dbReference type="Google" id="ProtNLM"/>
    </source>
</evidence>
<evidence type="ECO:0000313" key="2">
    <source>
        <dbReference type="EMBL" id="MFD1913625.1"/>
    </source>
</evidence>
<protein>
    <recommendedName>
        <fullName evidence="4">Flagellar assembly protein FliH</fullName>
    </recommendedName>
</protein>
<proteinExistence type="predicted"/>
<reference evidence="3" key="1">
    <citation type="journal article" date="2019" name="Int. J. Syst. Evol. Microbiol.">
        <title>The Global Catalogue of Microorganisms (GCM) 10K type strain sequencing project: providing services to taxonomists for standard genome sequencing and annotation.</title>
        <authorList>
            <consortium name="The Broad Institute Genomics Platform"/>
            <consortium name="The Broad Institute Genome Sequencing Center for Infectious Disease"/>
            <person name="Wu L."/>
            <person name="Ma J."/>
        </authorList>
    </citation>
    <scope>NUCLEOTIDE SEQUENCE [LARGE SCALE GENOMIC DNA]</scope>
    <source>
        <strain evidence="3">CGMCC 4.7242</strain>
    </source>
</reference>
<organism evidence="2 3">
    <name type="scientific">Halodurantibacterium flavum</name>
    <dbReference type="NCBI Taxonomy" id="1382802"/>
    <lineage>
        <taxon>Bacteria</taxon>
        <taxon>Pseudomonadati</taxon>
        <taxon>Pseudomonadota</taxon>
        <taxon>Alphaproteobacteria</taxon>
        <taxon>Rhodobacterales</taxon>
        <taxon>Paracoccaceae</taxon>
        <taxon>Halodurantibacterium</taxon>
    </lineage>
</organism>
<feature type="compositionally biased region" description="Basic and acidic residues" evidence="1">
    <location>
        <begin position="28"/>
        <end position="53"/>
    </location>
</feature>
<dbReference type="RefSeq" id="WP_390263777.1">
    <property type="nucleotide sequence ID" value="NZ_JBHUGH010000012.1"/>
</dbReference>
<gene>
    <name evidence="2" type="ORF">ACFSGJ_15535</name>
</gene>
<comment type="caution">
    <text evidence="2">The sequence shown here is derived from an EMBL/GenBank/DDBJ whole genome shotgun (WGS) entry which is preliminary data.</text>
</comment>
<feature type="region of interest" description="Disordered" evidence="1">
    <location>
        <begin position="1"/>
        <end position="53"/>
    </location>
</feature>
<dbReference type="Proteomes" id="UP001597353">
    <property type="component" value="Unassembled WGS sequence"/>
</dbReference>
<accession>A0ABW4S8T1</accession>
<name>A0ABW4S8T1_9RHOB</name>
<evidence type="ECO:0000313" key="3">
    <source>
        <dbReference type="Proteomes" id="UP001597353"/>
    </source>
</evidence>